<protein>
    <recommendedName>
        <fullName evidence="1">Alanine dehydrogenase/pyridine nucleotide transhydrogenase N-terminal domain-containing protein</fullName>
    </recommendedName>
</protein>
<dbReference type="SUPFAM" id="SSF52283">
    <property type="entry name" value="Formate/glycerate dehydrogenase catalytic domain-like"/>
    <property type="match status" value="1"/>
</dbReference>
<dbReference type="GO" id="GO:0005886">
    <property type="term" value="C:plasma membrane"/>
    <property type="evidence" value="ECO:0007669"/>
    <property type="project" value="TreeGrafter"/>
</dbReference>
<feature type="non-terminal residue" evidence="2">
    <location>
        <position position="118"/>
    </location>
</feature>
<dbReference type="Gene3D" id="3.40.50.720">
    <property type="entry name" value="NAD(P)-binding Rossmann-like Domain"/>
    <property type="match status" value="1"/>
</dbReference>
<dbReference type="InterPro" id="IPR007886">
    <property type="entry name" value="AlaDH/PNT_N"/>
</dbReference>
<feature type="domain" description="Alanine dehydrogenase/pyridine nucleotide transhydrogenase N-terminal" evidence="1">
    <location>
        <begin position="4"/>
        <end position="118"/>
    </location>
</feature>
<dbReference type="AlphaFoldDB" id="A0A381YDS5"/>
<dbReference type="GO" id="GO:0006524">
    <property type="term" value="P:alanine catabolic process"/>
    <property type="evidence" value="ECO:0007669"/>
    <property type="project" value="TreeGrafter"/>
</dbReference>
<reference evidence="2" key="1">
    <citation type="submission" date="2018-05" db="EMBL/GenBank/DDBJ databases">
        <authorList>
            <person name="Lanie J.A."/>
            <person name="Ng W.-L."/>
            <person name="Kazmierczak K.M."/>
            <person name="Andrzejewski T.M."/>
            <person name="Davidsen T.M."/>
            <person name="Wayne K.J."/>
            <person name="Tettelin H."/>
            <person name="Glass J.I."/>
            <person name="Rusch D."/>
            <person name="Podicherti R."/>
            <person name="Tsui H.-C.T."/>
            <person name="Winkler M.E."/>
        </authorList>
    </citation>
    <scope>NUCLEOTIDE SEQUENCE</scope>
</reference>
<proteinExistence type="predicted"/>
<name>A0A381YDS5_9ZZZZ</name>
<dbReference type="Pfam" id="PF05222">
    <property type="entry name" value="AlaDh_PNT_N"/>
    <property type="match status" value="1"/>
</dbReference>
<gene>
    <name evidence="2" type="ORF">METZ01_LOCUS127557</name>
</gene>
<dbReference type="EMBL" id="UINC01017898">
    <property type="protein sequence ID" value="SVA74703.1"/>
    <property type="molecule type" value="Genomic_DNA"/>
</dbReference>
<evidence type="ECO:0000259" key="1">
    <source>
        <dbReference type="SMART" id="SM01003"/>
    </source>
</evidence>
<dbReference type="PANTHER" id="PTHR42795">
    <property type="entry name" value="ALANINE DEHYDROGENASE"/>
    <property type="match status" value="1"/>
</dbReference>
<dbReference type="GO" id="GO:0000286">
    <property type="term" value="F:alanine dehydrogenase activity"/>
    <property type="evidence" value="ECO:0007669"/>
    <property type="project" value="TreeGrafter"/>
</dbReference>
<dbReference type="SMART" id="SM01003">
    <property type="entry name" value="AlaDh_PNT_N"/>
    <property type="match status" value="1"/>
</dbReference>
<dbReference type="PANTHER" id="PTHR42795:SF1">
    <property type="entry name" value="ALANINE DEHYDROGENASE"/>
    <property type="match status" value="1"/>
</dbReference>
<evidence type="ECO:0000313" key="2">
    <source>
        <dbReference type="EMBL" id="SVA74703.1"/>
    </source>
</evidence>
<accession>A0A381YDS5</accession>
<organism evidence="2">
    <name type="scientific">marine metagenome</name>
    <dbReference type="NCBI Taxonomy" id="408172"/>
    <lineage>
        <taxon>unclassified sequences</taxon>
        <taxon>metagenomes</taxon>
        <taxon>ecological metagenomes</taxon>
    </lineage>
</organism>
<sequence>MLIGVPKEIKNHEYRVGLAPSSVREVIAHGHDVQVQANAGEGIGATDDDYRSAGAAVIDDPSHIFSEADMIVKVKEPLEPERKLLREDQVLFTYLHLAPDPEQTSDLVESGAVCIAYE</sequence>